<evidence type="ECO:0008006" key="4">
    <source>
        <dbReference type="Google" id="ProtNLM"/>
    </source>
</evidence>
<reference evidence="2" key="1">
    <citation type="submission" date="2020-04" db="EMBL/GenBank/DDBJ databases">
        <title>Draft genome resource of the tomato pathogen Pseudocercospora fuligena.</title>
        <authorList>
            <person name="Zaccaron A."/>
        </authorList>
    </citation>
    <scope>NUCLEOTIDE SEQUENCE</scope>
    <source>
        <strain evidence="2">PF001</strain>
    </source>
</reference>
<accession>A0A8H6RV00</accession>
<feature type="signal peptide" evidence="1">
    <location>
        <begin position="1"/>
        <end position="17"/>
    </location>
</feature>
<dbReference type="OrthoDB" id="4820608at2759"/>
<dbReference type="Proteomes" id="UP000660729">
    <property type="component" value="Unassembled WGS sequence"/>
</dbReference>
<dbReference type="EMBL" id="JABCIY010000024">
    <property type="protein sequence ID" value="KAF7196701.1"/>
    <property type="molecule type" value="Genomic_DNA"/>
</dbReference>
<protein>
    <recommendedName>
        <fullName evidence="4">Secreted protein</fullName>
    </recommendedName>
</protein>
<sequence length="214" mass="22017">MKASIFAAAASLALASAAPGSSKPSGDKNTCNGVQQLATFDDLTALPGAAELTPVPNPYKGLNFKSWDVLQAGVAGQVPAGVLPQSGTQTAVTGVTNSVLTGGPAFIPSGGYKTLDLQSLYFGCVANTVTSVAGVPQQCTIAFTAYLPGSTVAYQTINQQFDPTNAVRSNMVKATFPSTWIKMGRIDIAVVQSTTTSTLTGLLIDNVAYKVYPC</sequence>
<dbReference type="AlphaFoldDB" id="A0A8H6RV00"/>
<keyword evidence="1" id="KW-0732">Signal</keyword>
<proteinExistence type="predicted"/>
<keyword evidence="3" id="KW-1185">Reference proteome</keyword>
<evidence type="ECO:0000256" key="1">
    <source>
        <dbReference type="SAM" id="SignalP"/>
    </source>
</evidence>
<comment type="caution">
    <text evidence="2">The sequence shown here is derived from an EMBL/GenBank/DDBJ whole genome shotgun (WGS) entry which is preliminary data.</text>
</comment>
<organism evidence="2 3">
    <name type="scientific">Pseudocercospora fuligena</name>
    <dbReference type="NCBI Taxonomy" id="685502"/>
    <lineage>
        <taxon>Eukaryota</taxon>
        <taxon>Fungi</taxon>
        <taxon>Dikarya</taxon>
        <taxon>Ascomycota</taxon>
        <taxon>Pezizomycotina</taxon>
        <taxon>Dothideomycetes</taxon>
        <taxon>Dothideomycetidae</taxon>
        <taxon>Mycosphaerellales</taxon>
        <taxon>Mycosphaerellaceae</taxon>
        <taxon>Pseudocercospora</taxon>
    </lineage>
</organism>
<name>A0A8H6RV00_9PEZI</name>
<evidence type="ECO:0000313" key="3">
    <source>
        <dbReference type="Proteomes" id="UP000660729"/>
    </source>
</evidence>
<gene>
    <name evidence="2" type="ORF">HII31_02071</name>
</gene>
<feature type="chain" id="PRO_5034707678" description="Secreted protein" evidence="1">
    <location>
        <begin position="18"/>
        <end position="214"/>
    </location>
</feature>
<evidence type="ECO:0000313" key="2">
    <source>
        <dbReference type="EMBL" id="KAF7196701.1"/>
    </source>
</evidence>